<dbReference type="EMBL" id="LS483426">
    <property type="protein sequence ID" value="SQH25263.1"/>
    <property type="molecule type" value="Genomic_DNA"/>
</dbReference>
<keyword evidence="2" id="KW-0378">Hydrolase</keyword>
<dbReference type="GO" id="GO:0016787">
    <property type="term" value="F:hydrolase activity"/>
    <property type="evidence" value="ECO:0007669"/>
    <property type="project" value="UniProtKB-KW"/>
</dbReference>
<dbReference type="InterPro" id="IPR001173">
    <property type="entry name" value="Glyco_trans_2-like"/>
</dbReference>
<dbReference type="Gene3D" id="3.90.550.10">
    <property type="entry name" value="Spore Coat Polysaccharide Biosynthesis Protein SpsA, Chain A"/>
    <property type="match status" value="1"/>
</dbReference>
<protein>
    <submittedName>
        <fullName evidence="2">Predicted glycosyl hydrolase</fullName>
    </submittedName>
</protein>
<organism evidence="2 3">
    <name type="scientific">Kingella kingae</name>
    <dbReference type="NCBI Taxonomy" id="504"/>
    <lineage>
        <taxon>Bacteria</taxon>
        <taxon>Pseudomonadati</taxon>
        <taxon>Pseudomonadota</taxon>
        <taxon>Betaproteobacteria</taxon>
        <taxon>Neisseriales</taxon>
        <taxon>Neisseriaceae</taxon>
        <taxon>Kingella</taxon>
    </lineage>
</organism>
<gene>
    <name evidence="2" type="ORF">NCTC10529_01459</name>
</gene>
<dbReference type="Pfam" id="PF00535">
    <property type="entry name" value="Glycos_transf_2"/>
    <property type="match status" value="1"/>
</dbReference>
<dbReference type="GeneID" id="93262741"/>
<evidence type="ECO:0000313" key="3">
    <source>
        <dbReference type="Proteomes" id="UP000248598"/>
    </source>
</evidence>
<dbReference type="SUPFAM" id="SSF53448">
    <property type="entry name" value="Nucleotide-diphospho-sugar transferases"/>
    <property type="match status" value="1"/>
</dbReference>
<dbReference type="AlphaFoldDB" id="A0AAX2J4J0"/>
<accession>A0AAX2J4J0</accession>
<sequence length="238" mass="27067">MKLVALIPHYRHIATLPTVIAALREYDLPIIVIDDGSGEQYHADLERICQNVQLFRLPENGGKGYAMKHGLRQAAAQGYTHALQIDADAQHRFADIPRMIAAAEQSPEAVICGRPIYGEDAPKARLYGRKITDFWNIIHTWSLQIKDGMCGFRIYPVELSNQIIDNEAIGNCMDFDNEILVRLYWRGAKLIWIDTPVRYESGGISHFRAWQDNVLISKMHTRLFFGMLARRCLGKGQS</sequence>
<dbReference type="GO" id="GO:0006487">
    <property type="term" value="P:protein N-linked glycosylation"/>
    <property type="evidence" value="ECO:0007669"/>
    <property type="project" value="TreeGrafter"/>
</dbReference>
<feature type="domain" description="Glycosyltransferase 2-like" evidence="1">
    <location>
        <begin position="6"/>
        <end position="159"/>
    </location>
</feature>
<dbReference type="RefSeq" id="WP_003786951.1">
    <property type="nucleotide sequence ID" value="NZ_CP091518.1"/>
</dbReference>
<reference evidence="2 3" key="1">
    <citation type="submission" date="2018-06" db="EMBL/GenBank/DDBJ databases">
        <authorList>
            <consortium name="Pathogen Informatics"/>
            <person name="Doyle S."/>
        </authorList>
    </citation>
    <scope>NUCLEOTIDE SEQUENCE [LARGE SCALE GENOMIC DNA]</scope>
    <source>
        <strain evidence="2 3">NCTC10529</strain>
    </source>
</reference>
<proteinExistence type="predicted"/>
<dbReference type="CDD" id="cd04179">
    <property type="entry name" value="DPM_DPG-synthase_like"/>
    <property type="match status" value="1"/>
</dbReference>
<dbReference type="Proteomes" id="UP000248598">
    <property type="component" value="Chromosome 1"/>
</dbReference>
<dbReference type="PANTHER" id="PTHR10859:SF91">
    <property type="entry name" value="DOLICHYL-PHOSPHATE BETA-GLUCOSYLTRANSFERASE"/>
    <property type="match status" value="1"/>
</dbReference>
<evidence type="ECO:0000313" key="2">
    <source>
        <dbReference type="EMBL" id="SQH25263.1"/>
    </source>
</evidence>
<dbReference type="InterPro" id="IPR029044">
    <property type="entry name" value="Nucleotide-diphossugar_trans"/>
</dbReference>
<name>A0AAX2J4J0_KINKI</name>
<evidence type="ECO:0000259" key="1">
    <source>
        <dbReference type="Pfam" id="PF00535"/>
    </source>
</evidence>
<dbReference type="PANTHER" id="PTHR10859">
    <property type="entry name" value="GLYCOSYL TRANSFERASE"/>
    <property type="match status" value="1"/>
</dbReference>